<dbReference type="PANTHER" id="PTHR32063">
    <property type="match status" value="1"/>
</dbReference>
<dbReference type="Pfam" id="PF00873">
    <property type="entry name" value="ACR_tran"/>
    <property type="match status" value="1"/>
</dbReference>
<evidence type="ECO:0000256" key="6">
    <source>
        <dbReference type="ARBA" id="ARBA00022989"/>
    </source>
</evidence>
<dbReference type="RefSeq" id="WP_119775738.1">
    <property type="nucleotide sequence ID" value="NZ_QYUK01000008.1"/>
</dbReference>
<dbReference type="AlphaFoldDB" id="A0A418WTN1"/>
<dbReference type="Gene3D" id="3.30.70.1440">
    <property type="entry name" value="Multidrug efflux transporter AcrB pore domain"/>
    <property type="match status" value="1"/>
</dbReference>
<keyword evidence="5 8" id="KW-0812">Transmembrane</keyword>
<feature type="transmembrane region" description="Helical" evidence="8">
    <location>
        <begin position="430"/>
        <end position="450"/>
    </location>
</feature>
<evidence type="ECO:0000313" key="10">
    <source>
        <dbReference type="Proteomes" id="UP000284605"/>
    </source>
</evidence>
<dbReference type="EMBL" id="QYUK01000008">
    <property type="protein sequence ID" value="RJF94557.1"/>
    <property type="molecule type" value="Genomic_DNA"/>
</dbReference>
<dbReference type="Gene3D" id="3.30.70.1430">
    <property type="entry name" value="Multidrug efflux transporter AcrB pore domain"/>
    <property type="match status" value="2"/>
</dbReference>
<keyword evidence="4" id="KW-0997">Cell inner membrane</keyword>
<proteinExistence type="predicted"/>
<feature type="transmembrane region" description="Helical" evidence="8">
    <location>
        <begin position="462"/>
        <end position="480"/>
    </location>
</feature>
<dbReference type="FunFam" id="3.30.70.1430:FF:000001">
    <property type="entry name" value="Efflux pump membrane transporter"/>
    <property type="match status" value="1"/>
</dbReference>
<dbReference type="OrthoDB" id="9806532at2"/>
<dbReference type="FunFam" id="1.20.1640.10:FF:000001">
    <property type="entry name" value="Efflux pump membrane transporter"/>
    <property type="match status" value="1"/>
</dbReference>
<feature type="transmembrane region" description="Helical" evidence="8">
    <location>
        <begin position="875"/>
        <end position="895"/>
    </location>
</feature>
<evidence type="ECO:0000256" key="5">
    <source>
        <dbReference type="ARBA" id="ARBA00022692"/>
    </source>
</evidence>
<dbReference type="Proteomes" id="UP000284605">
    <property type="component" value="Unassembled WGS sequence"/>
</dbReference>
<feature type="transmembrane region" description="Helical" evidence="8">
    <location>
        <begin position="12"/>
        <end position="29"/>
    </location>
</feature>
<dbReference type="PRINTS" id="PR00702">
    <property type="entry name" value="ACRIFLAVINRP"/>
</dbReference>
<dbReference type="GO" id="GO:0005886">
    <property type="term" value="C:plasma membrane"/>
    <property type="evidence" value="ECO:0007669"/>
    <property type="project" value="UniProtKB-SubCell"/>
</dbReference>
<dbReference type="InterPro" id="IPR027463">
    <property type="entry name" value="AcrB_DN_DC_subdom"/>
</dbReference>
<comment type="subcellular location">
    <subcellularLocation>
        <location evidence="1">Cell inner membrane</location>
        <topology evidence="1">Multi-pass membrane protein</topology>
    </subcellularLocation>
</comment>
<feature type="transmembrane region" description="Helical" evidence="8">
    <location>
        <begin position="332"/>
        <end position="352"/>
    </location>
</feature>
<evidence type="ECO:0000313" key="9">
    <source>
        <dbReference type="EMBL" id="RJF94557.1"/>
    </source>
</evidence>
<dbReference type="SUPFAM" id="SSF82693">
    <property type="entry name" value="Multidrug efflux transporter AcrB pore domain, PN1, PN2, PC1 and PC2 subdomains"/>
    <property type="match status" value="3"/>
</dbReference>
<dbReference type="Gene3D" id="3.30.70.1320">
    <property type="entry name" value="Multidrug efflux transporter AcrB pore domain like"/>
    <property type="match status" value="1"/>
</dbReference>
<feature type="transmembrane region" description="Helical" evidence="8">
    <location>
        <begin position="978"/>
        <end position="1004"/>
    </location>
</feature>
<name>A0A418WTN1_9PROT</name>
<feature type="transmembrane region" description="Helical" evidence="8">
    <location>
        <begin position="523"/>
        <end position="545"/>
    </location>
</feature>
<protein>
    <submittedName>
        <fullName evidence="9">Efflux RND transporter permease subunit</fullName>
    </submittedName>
</protein>
<dbReference type="InterPro" id="IPR001036">
    <property type="entry name" value="Acrflvin-R"/>
</dbReference>
<dbReference type="SUPFAM" id="SSF82714">
    <property type="entry name" value="Multidrug efflux transporter AcrB TolC docking domain, DN and DC subdomains"/>
    <property type="match status" value="2"/>
</dbReference>
<dbReference type="PANTHER" id="PTHR32063:SF14">
    <property type="entry name" value="BLL4319 PROTEIN"/>
    <property type="match status" value="1"/>
</dbReference>
<evidence type="ECO:0000256" key="8">
    <source>
        <dbReference type="SAM" id="Phobius"/>
    </source>
</evidence>
<keyword evidence="6 8" id="KW-1133">Transmembrane helix</keyword>
<dbReference type="GO" id="GO:0042910">
    <property type="term" value="F:xenobiotic transmembrane transporter activity"/>
    <property type="evidence" value="ECO:0007669"/>
    <property type="project" value="TreeGrafter"/>
</dbReference>
<sequence>MSLSELCIRRPIFATVLSIVLILIGFMAYSRLTLREYPKIDEPVINIETTYRGASAEIIESQVTQPIEEALSGIEGIEYLSSASKQEMSQVTIRFRLDRDVDAAAADVRDRIGRARGDLPTEIEEPVISKVEADATPIMFLGMTSDRHNELVISDVADRLVKDRLQTLPGVAEVRVFGERRYAMRIWLDPAKLAAYEVTTQDVEDALRAQNVEVPGGRIEARDREMTVTSDTSIASPERFEAIIIREVEGYPVRIGDIGRARIEAEDTRVNFRINGKTAVGVGVIKQSTANPLDVSKAVTEAVPGILDALPQGMTLKVNYDSNVFIERSIDAVIDAIGEAVALVIIVIFIFLRSLRATLIPLVTIPVSLIGAFSLMLLFGFSINTLTLLAVVLAVGLVVDDAIVVMENIARHVEAGMPPFRAALQGSREIVFAVIAMTLTLVAVFTPVAFQEGRTGKLFMEFALTLAGAVLISGFVALTLSPMMSSLILRHQDNHGRLYKAFERGFQALNTGYRRALAAALQAPALVIAAMVVVGLGGFIMLSGLDSELSPSEDRGLVFAVMLGPEGATIDYTTDYAKRMEGILSAVPEVETVVMIPGIETVNQAIAPIVLTDWSNRSRSQQAIAAELGGPFFGLPGVMAFPINPPSLGQGFIDRPVSFVVQTSGSYEELDAMTNALVAEVMKSPIFTNVDSDLKLNKPELRIELDRDKASNIGLDVEQVGRTLESLLGGRQVTRYKYAGKQYDVIVQIETDERRRPDDIDAIYVRGGDGATMIPLSNVVTLKETTAPRDLNHFNKLRAATISGSVSPGYTLGEALDYLDAAAERILPNTAQADLSGISREYRTSSGGAYITFLLAIAFIFLVLAAQFESWVDPFIIMLSVPLAVAGALLTLLITGGTLNVYSQIGLVTLVGLITKHGILIVEFSNQIRDEGKAKIDAVIEAATLRLRPILMTTGAMVLGAVPLALATGAGAESRQQIGWVIVGGMSFGTLLTLFVVPTMYLLLARPRRWQEDEPFTTVQRQPAE</sequence>
<keyword evidence="10" id="KW-1185">Reference proteome</keyword>
<gene>
    <name evidence="9" type="ORF">D3874_01595</name>
</gene>
<keyword evidence="2" id="KW-0813">Transport</keyword>
<keyword evidence="7 8" id="KW-0472">Membrane</keyword>
<dbReference type="SUPFAM" id="SSF82866">
    <property type="entry name" value="Multidrug efflux transporter AcrB transmembrane domain"/>
    <property type="match status" value="2"/>
</dbReference>
<keyword evidence="3" id="KW-1003">Cell membrane</keyword>
<feature type="transmembrane region" description="Helical" evidence="8">
    <location>
        <begin position="848"/>
        <end position="868"/>
    </location>
</feature>
<feature type="transmembrane region" description="Helical" evidence="8">
    <location>
        <begin position="387"/>
        <end position="409"/>
    </location>
</feature>
<evidence type="ECO:0000256" key="7">
    <source>
        <dbReference type="ARBA" id="ARBA00023136"/>
    </source>
</evidence>
<evidence type="ECO:0000256" key="4">
    <source>
        <dbReference type="ARBA" id="ARBA00022519"/>
    </source>
</evidence>
<comment type="caution">
    <text evidence="9">The sequence shown here is derived from an EMBL/GenBank/DDBJ whole genome shotgun (WGS) entry which is preliminary data.</text>
</comment>
<feature type="transmembrane region" description="Helical" evidence="8">
    <location>
        <begin position="359"/>
        <end position="381"/>
    </location>
</feature>
<evidence type="ECO:0000256" key="3">
    <source>
        <dbReference type="ARBA" id="ARBA00022475"/>
    </source>
</evidence>
<feature type="transmembrane region" description="Helical" evidence="8">
    <location>
        <begin position="945"/>
        <end position="966"/>
    </location>
</feature>
<dbReference type="Gene3D" id="3.30.2090.10">
    <property type="entry name" value="Multidrug efflux transporter AcrB TolC docking domain, DN and DC subdomains"/>
    <property type="match status" value="2"/>
</dbReference>
<accession>A0A418WTN1</accession>
<organism evidence="9 10">
    <name type="scientific">Oleomonas cavernae</name>
    <dbReference type="NCBI Taxonomy" id="2320859"/>
    <lineage>
        <taxon>Bacteria</taxon>
        <taxon>Pseudomonadati</taxon>
        <taxon>Pseudomonadota</taxon>
        <taxon>Alphaproteobacteria</taxon>
        <taxon>Acetobacterales</taxon>
        <taxon>Acetobacteraceae</taxon>
        <taxon>Oleomonas</taxon>
    </lineage>
</organism>
<evidence type="ECO:0000256" key="1">
    <source>
        <dbReference type="ARBA" id="ARBA00004429"/>
    </source>
</evidence>
<evidence type="ECO:0000256" key="2">
    <source>
        <dbReference type="ARBA" id="ARBA00022448"/>
    </source>
</evidence>
<dbReference type="Gene3D" id="1.20.1640.10">
    <property type="entry name" value="Multidrug efflux transporter AcrB transmembrane domain"/>
    <property type="match status" value="2"/>
</dbReference>
<reference evidence="9 10" key="1">
    <citation type="submission" date="2018-09" db="EMBL/GenBank/DDBJ databases">
        <authorList>
            <person name="Zhu H."/>
        </authorList>
    </citation>
    <scope>NUCLEOTIDE SEQUENCE [LARGE SCALE GENOMIC DNA]</scope>
    <source>
        <strain evidence="9 10">K1W22B-8</strain>
    </source>
</reference>
<feature type="transmembrane region" description="Helical" evidence="8">
    <location>
        <begin position="901"/>
        <end position="924"/>
    </location>
</feature>